<dbReference type="EMBL" id="BAAADS010000020">
    <property type="protein sequence ID" value="GAA0609618.1"/>
    <property type="molecule type" value="Genomic_DNA"/>
</dbReference>
<name>A0ABP3RFK3_9BACI</name>
<feature type="transmembrane region" description="Helical" evidence="1">
    <location>
        <begin position="20"/>
        <end position="42"/>
    </location>
</feature>
<keyword evidence="1" id="KW-0472">Membrane</keyword>
<organism evidence="2 3">
    <name type="scientific">Virgibacillus siamensis</name>
    <dbReference type="NCBI Taxonomy" id="480071"/>
    <lineage>
        <taxon>Bacteria</taxon>
        <taxon>Bacillati</taxon>
        <taxon>Bacillota</taxon>
        <taxon>Bacilli</taxon>
        <taxon>Bacillales</taxon>
        <taxon>Bacillaceae</taxon>
        <taxon>Virgibacillus</taxon>
    </lineage>
</organism>
<evidence type="ECO:0000256" key="1">
    <source>
        <dbReference type="SAM" id="Phobius"/>
    </source>
</evidence>
<sequence length="57" mass="6520">MVEIVLDFVLGPFWRAVGDFYFQHQMILNSMVVGAALLNIFFRKRKTQRESEAGGQG</sequence>
<accession>A0ABP3RFK3</accession>
<evidence type="ECO:0000313" key="3">
    <source>
        <dbReference type="Proteomes" id="UP001500866"/>
    </source>
</evidence>
<evidence type="ECO:0000313" key="2">
    <source>
        <dbReference type="EMBL" id="GAA0609618.1"/>
    </source>
</evidence>
<dbReference type="RefSeq" id="WP_343814590.1">
    <property type="nucleotide sequence ID" value="NZ_BAAADS010000020.1"/>
</dbReference>
<proteinExistence type="predicted"/>
<dbReference type="Proteomes" id="UP001500866">
    <property type="component" value="Unassembled WGS sequence"/>
</dbReference>
<keyword evidence="1" id="KW-0812">Transmembrane</keyword>
<gene>
    <name evidence="2" type="ORF">GCM10009001_28770</name>
</gene>
<evidence type="ECO:0008006" key="4">
    <source>
        <dbReference type="Google" id="ProtNLM"/>
    </source>
</evidence>
<keyword evidence="3" id="KW-1185">Reference proteome</keyword>
<reference evidence="3" key="1">
    <citation type="journal article" date="2019" name="Int. J. Syst. Evol. Microbiol.">
        <title>The Global Catalogue of Microorganisms (GCM) 10K type strain sequencing project: providing services to taxonomists for standard genome sequencing and annotation.</title>
        <authorList>
            <consortium name="The Broad Institute Genomics Platform"/>
            <consortium name="The Broad Institute Genome Sequencing Center for Infectious Disease"/>
            <person name="Wu L."/>
            <person name="Ma J."/>
        </authorList>
    </citation>
    <scope>NUCLEOTIDE SEQUENCE [LARGE SCALE GENOMIC DNA]</scope>
    <source>
        <strain evidence="3">JCM 15395</strain>
    </source>
</reference>
<comment type="caution">
    <text evidence="2">The sequence shown here is derived from an EMBL/GenBank/DDBJ whole genome shotgun (WGS) entry which is preliminary data.</text>
</comment>
<protein>
    <recommendedName>
        <fullName evidence="4">Prolipoprotein signal peptidase</fullName>
    </recommendedName>
</protein>
<keyword evidence="1" id="KW-1133">Transmembrane helix</keyword>